<dbReference type="NCBIfam" id="TIGR02595">
    <property type="entry name" value="PEP_CTERM"/>
    <property type="match status" value="1"/>
</dbReference>
<organism evidence="3 4">
    <name type="scientific">Coraliomargarita algicola</name>
    <dbReference type="NCBI Taxonomy" id="3092156"/>
    <lineage>
        <taxon>Bacteria</taxon>
        <taxon>Pseudomonadati</taxon>
        <taxon>Verrucomicrobiota</taxon>
        <taxon>Opitutia</taxon>
        <taxon>Puniceicoccales</taxon>
        <taxon>Coraliomargaritaceae</taxon>
        <taxon>Coraliomargarita</taxon>
    </lineage>
</organism>
<gene>
    <name evidence="3" type="ORF">SH580_08430</name>
</gene>
<reference evidence="3 4" key="1">
    <citation type="submission" date="2023-11" db="EMBL/GenBank/DDBJ databases">
        <title>Coraliomargarita sp. nov., isolated from marine algae.</title>
        <authorList>
            <person name="Lee J.K."/>
            <person name="Baek J.H."/>
            <person name="Kim J.M."/>
            <person name="Choi D.G."/>
            <person name="Jeon C.O."/>
        </authorList>
    </citation>
    <scope>NUCLEOTIDE SEQUENCE [LARGE SCALE GENOMIC DNA]</scope>
    <source>
        <strain evidence="3 4">J2-16</strain>
    </source>
</reference>
<keyword evidence="1" id="KW-0472">Membrane</keyword>
<dbReference type="EMBL" id="CP138858">
    <property type="protein sequence ID" value="WPJ97735.1"/>
    <property type="molecule type" value="Genomic_DNA"/>
</dbReference>
<accession>A0ABZ0RRX1</accession>
<keyword evidence="1" id="KW-1133">Transmembrane helix</keyword>
<keyword evidence="1" id="KW-0812">Transmembrane</keyword>
<dbReference type="Proteomes" id="UP001324993">
    <property type="component" value="Chromosome"/>
</dbReference>
<name>A0ABZ0RRX1_9BACT</name>
<keyword evidence="2" id="KW-0732">Signal</keyword>
<evidence type="ECO:0000256" key="2">
    <source>
        <dbReference type="SAM" id="SignalP"/>
    </source>
</evidence>
<proteinExistence type="predicted"/>
<sequence length="271" mass="27943">MKIKATIVGLCAVVCAASSGLANVSMDFTNINFTAITAATEGSGAVIGSQYLATGVADLEGAGGVGVIDAIFTISDASVDDSSLIYFANEGARGDDARIRLEKNSSADIWVKISISFVLTGTSTAVDVADASGSDLRLQFDDLDSDVNANRADYAGLVTAEADLIELASNTELVTNTSLHSGYSVGLYPSPYGPKGNITSTDAIAQSPVTIGFDSTAEVLDIVVGVTGSATGSRHIDIDMTPDFIIVPEPSSYALLIGAISLGFVSLRRRR</sequence>
<dbReference type="InterPro" id="IPR013424">
    <property type="entry name" value="Ice-binding_C"/>
</dbReference>
<evidence type="ECO:0000313" key="3">
    <source>
        <dbReference type="EMBL" id="WPJ97735.1"/>
    </source>
</evidence>
<dbReference type="RefSeq" id="WP_319834564.1">
    <property type="nucleotide sequence ID" value="NZ_CP138858.1"/>
</dbReference>
<feature type="chain" id="PRO_5046999451" evidence="2">
    <location>
        <begin position="23"/>
        <end position="271"/>
    </location>
</feature>
<evidence type="ECO:0000313" key="4">
    <source>
        <dbReference type="Proteomes" id="UP001324993"/>
    </source>
</evidence>
<keyword evidence="4" id="KW-1185">Reference proteome</keyword>
<feature type="transmembrane region" description="Helical" evidence="1">
    <location>
        <begin position="250"/>
        <end position="267"/>
    </location>
</feature>
<feature type="signal peptide" evidence="2">
    <location>
        <begin position="1"/>
        <end position="22"/>
    </location>
</feature>
<protein>
    <submittedName>
        <fullName evidence="3">PEP-CTERM sorting domain-containing protein</fullName>
    </submittedName>
</protein>
<evidence type="ECO:0000256" key="1">
    <source>
        <dbReference type="SAM" id="Phobius"/>
    </source>
</evidence>